<sequence length="409" mass="44247">MVREPSLRTRVAVLARGGRRGASAGRFGRGEGTGRRLRGLAGSAPPPPFDRVRFTSRLRSEGVAARLGIALGCAFTLAFVTGLFSHFLQHPPSWLDWPSRPVWLYRLTQGLHVIGGLAAIPLLLAKLWTVYPRLWQWPPFRSVAHAVERGLVLLLVAGALFQLVTGLLNIAYIYPWPFSFPVAHYWTAFIVYGALIVHVLNEWAKVRRSVVTPVEPGRRGFLLAVAAACGVTVLATAGETVTPLQGLAVLAPRAPSIGPQGLPVNRTALAAGVSPADAGYRLTLTGGATPVELGYADLARLPQHTVELPIACVEGWSVTARWTGVRLADLMAMAGAPGDAVLTVESLETHGGYRTSEVRPPHWHDPLTLLALRVNGRTLHLDHGYPLRLIAPNRPGVQQTKWVHRIVIA</sequence>
<dbReference type="SUPFAM" id="SSF56524">
    <property type="entry name" value="Oxidoreductase molybdopterin-binding domain"/>
    <property type="match status" value="1"/>
</dbReference>
<feature type="transmembrane region" description="Helical" evidence="1">
    <location>
        <begin position="63"/>
        <end position="89"/>
    </location>
</feature>
<dbReference type="CDD" id="cd00321">
    <property type="entry name" value="SO_family_Moco"/>
    <property type="match status" value="1"/>
</dbReference>
<dbReference type="InterPro" id="IPR016174">
    <property type="entry name" value="Di-haem_cyt_TM"/>
</dbReference>
<dbReference type="EMBL" id="QOIL01000013">
    <property type="protein sequence ID" value="RCG28596.1"/>
    <property type="molecule type" value="Genomic_DNA"/>
</dbReference>
<dbReference type="RefSeq" id="WP_114030925.1">
    <property type="nucleotide sequence ID" value="NZ_QOIL01000013.1"/>
</dbReference>
<dbReference type="PANTHER" id="PTHR43032:SF2">
    <property type="entry name" value="BLL0505 PROTEIN"/>
    <property type="match status" value="1"/>
</dbReference>
<dbReference type="InterPro" id="IPR036374">
    <property type="entry name" value="OxRdtase_Mopterin-bd_sf"/>
</dbReference>
<evidence type="ECO:0000259" key="2">
    <source>
        <dbReference type="Pfam" id="PF00174"/>
    </source>
</evidence>
<protein>
    <submittedName>
        <fullName evidence="3">Molybdopterin-binding protein</fullName>
    </submittedName>
</protein>
<keyword evidence="1" id="KW-0812">Transmembrane</keyword>
<dbReference type="SUPFAM" id="SSF81342">
    <property type="entry name" value="Transmembrane di-heme cytochromes"/>
    <property type="match status" value="1"/>
</dbReference>
<dbReference type="PANTHER" id="PTHR43032">
    <property type="entry name" value="PROTEIN-METHIONINE-SULFOXIDE REDUCTASE"/>
    <property type="match status" value="1"/>
</dbReference>
<keyword evidence="1" id="KW-0472">Membrane</keyword>
<dbReference type="GO" id="GO:0016020">
    <property type="term" value="C:membrane"/>
    <property type="evidence" value="ECO:0007669"/>
    <property type="project" value="InterPro"/>
</dbReference>
<name>A0A367FE01_9ACTN</name>
<proteinExistence type="predicted"/>
<dbReference type="InterPro" id="IPR000572">
    <property type="entry name" value="OxRdtase_Mopterin-bd_dom"/>
</dbReference>
<dbReference type="Pfam" id="PF00174">
    <property type="entry name" value="Oxidored_molyb"/>
    <property type="match status" value="1"/>
</dbReference>
<keyword evidence="4" id="KW-1185">Reference proteome</keyword>
<dbReference type="InterPro" id="IPR008335">
    <property type="entry name" value="Mopterin_OxRdtase_euk"/>
</dbReference>
<evidence type="ECO:0000313" key="3">
    <source>
        <dbReference type="EMBL" id="RCG28596.1"/>
    </source>
</evidence>
<feature type="transmembrane region" description="Helical" evidence="1">
    <location>
        <begin position="182"/>
        <end position="200"/>
    </location>
</feature>
<gene>
    <name evidence="3" type="ORF">DQ384_22875</name>
</gene>
<dbReference type="GO" id="GO:0022904">
    <property type="term" value="P:respiratory electron transport chain"/>
    <property type="evidence" value="ECO:0007669"/>
    <property type="project" value="InterPro"/>
</dbReference>
<organism evidence="3 4">
    <name type="scientific">Sphaerisporangium album</name>
    <dbReference type="NCBI Taxonomy" id="509200"/>
    <lineage>
        <taxon>Bacteria</taxon>
        <taxon>Bacillati</taxon>
        <taxon>Actinomycetota</taxon>
        <taxon>Actinomycetes</taxon>
        <taxon>Streptosporangiales</taxon>
        <taxon>Streptosporangiaceae</taxon>
        <taxon>Sphaerisporangium</taxon>
    </lineage>
</organism>
<feature type="domain" description="Oxidoreductase molybdopterin-binding" evidence="2">
    <location>
        <begin position="278"/>
        <end position="408"/>
    </location>
</feature>
<comment type="caution">
    <text evidence="3">The sequence shown here is derived from an EMBL/GenBank/DDBJ whole genome shotgun (WGS) entry which is preliminary data.</text>
</comment>
<feature type="transmembrane region" description="Helical" evidence="1">
    <location>
        <begin position="109"/>
        <end position="131"/>
    </location>
</feature>
<dbReference type="OrthoDB" id="9795587at2"/>
<feature type="transmembrane region" description="Helical" evidence="1">
    <location>
        <begin position="151"/>
        <end position="176"/>
    </location>
</feature>
<dbReference type="PRINTS" id="PR00407">
    <property type="entry name" value="EUMOPTERIN"/>
</dbReference>
<dbReference type="Proteomes" id="UP000253094">
    <property type="component" value="Unassembled WGS sequence"/>
</dbReference>
<dbReference type="GO" id="GO:0016491">
    <property type="term" value="F:oxidoreductase activity"/>
    <property type="evidence" value="ECO:0007669"/>
    <property type="project" value="InterPro"/>
</dbReference>
<keyword evidence="1" id="KW-1133">Transmembrane helix</keyword>
<dbReference type="Gene3D" id="3.90.420.10">
    <property type="entry name" value="Oxidoreductase, molybdopterin-binding domain"/>
    <property type="match status" value="1"/>
</dbReference>
<accession>A0A367FE01</accession>
<reference evidence="3 4" key="1">
    <citation type="submission" date="2018-06" db="EMBL/GenBank/DDBJ databases">
        <title>Sphaerisporangium craniellae sp. nov., isolated from a marine sponge in the South China Sea.</title>
        <authorList>
            <person name="Li L."/>
        </authorList>
    </citation>
    <scope>NUCLEOTIDE SEQUENCE [LARGE SCALE GENOMIC DNA]</scope>
    <source>
        <strain evidence="3 4">CCTCC AA 208026</strain>
    </source>
</reference>
<dbReference type="AlphaFoldDB" id="A0A367FE01"/>
<feature type="transmembrane region" description="Helical" evidence="1">
    <location>
        <begin position="221"/>
        <end position="238"/>
    </location>
</feature>
<evidence type="ECO:0000313" key="4">
    <source>
        <dbReference type="Proteomes" id="UP000253094"/>
    </source>
</evidence>
<evidence type="ECO:0000256" key="1">
    <source>
        <dbReference type="SAM" id="Phobius"/>
    </source>
</evidence>